<dbReference type="PANTHER" id="PTHR48012:SF26">
    <property type="entry name" value="SERINE_THREONINE-PROTEIN KINASE DDB_G0283821-RELATED"/>
    <property type="match status" value="1"/>
</dbReference>
<keyword evidence="2" id="KW-0067">ATP-binding</keyword>
<feature type="region of interest" description="Disordered" evidence="3">
    <location>
        <begin position="245"/>
        <end position="277"/>
    </location>
</feature>
<feature type="region of interest" description="Disordered" evidence="3">
    <location>
        <begin position="1"/>
        <end position="35"/>
    </location>
</feature>
<evidence type="ECO:0000256" key="2">
    <source>
        <dbReference type="ARBA" id="ARBA00022840"/>
    </source>
</evidence>
<dbReference type="InParanoid" id="D8M1C0"/>
<dbReference type="EMBL" id="FN668645">
    <property type="protein sequence ID" value="CBK21859.2"/>
    <property type="molecule type" value="Genomic_DNA"/>
</dbReference>
<sequence length="642" mass="71668">MASFIGTPIVNSSYPQRHQSRQHPNRQKQQHQNRRLRHLRSLHLPIPRPSPRRIRYLPRLLSTPGSPYWMAPEVIQMQAPTTKSDIWSVGCLTLELLTGKPPYFNLTGMSALYHICEDPEIPIDDPQHVLTPDCLHFIRECFQKNPNRRKSGAQLLALPWFAAQQSQRKNRIFVDFTASPARSRADSRSSAASSGTAGMIEISGRGIPRSSSLSKESEGILDGLDFGDMEEDFSATATMKAMGLSPPSMTLQLRGSKVKSASRTASRTSWRREGADTMENVSESRIVMSLAIVEELTKREKERNAETAVGVLEELLDCCTKPENAKVIVKENGLYPLLTLIRQNLQNEKKWRRCNAKIILSVATSDPETCISLMMMGVLTIITHVITDEINASTAQAASSLSQSAAKTQTQTQTVVASAQKTAIKSAERKQIVDIAVELLQLFSSGQGEVLDIFFTSGLINSAAMLLSLNNLQYVKAGIGCLINVYNNISSVPQNVVIDILFSLRIVLYLFNGISYCLYDKSNEVSTFPRFKTKAFQVASQLLELLLLYTKPTTPEYSNTIIRHSALNTIICSLTTVSSTIRPGTRPVSYLDEYKLRVLRLMKNLHTLNHNMYDQNVLDYLLPLLNSPNSNLVEFDFDLLLA</sequence>
<dbReference type="RefSeq" id="XP_012895907.1">
    <property type="nucleotide sequence ID" value="XM_013040453.1"/>
</dbReference>
<dbReference type="SUPFAM" id="SSF48371">
    <property type="entry name" value="ARM repeat"/>
    <property type="match status" value="1"/>
</dbReference>
<dbReference type="GO" id="GO:0005737">
    <property type="term" value="C:cytoplasm"/>
    <property type="evidence" value="ECO:0007669"/>
    <property type="project" value="TreeGrafter"/>
</dbReference>
<dbReference type="Gene3D" id="1.10.510.10">
    <property type="entry name" value="Transferase(Phosphotransferase) domain 1"/>
    <property type="match status" value="1"/>
</dbReference>
<dbReference type="PROSITE" id="PS50011">
    <property type="entry name" value="PROTEIN_KINASE_DOM"/>
    <property type="match status" value="1"/>
</dbReference>
<feature type="compositionally biased region" description="Low complexity" evidence="3">
    <location>
        <begin position="184"/>
        <end position="194"/>
    </location>
</feature>
<evidence type="ECO:0000313" key="5">
    <source>
        <dbReference type="EMBL" id="CBK21859.2"/>
    </source>
</evidence>
<feature type="compositionally biased region" description="Basic residues" evidence="3">
    <location>
        <begin position="18"/>
        <end position="35"/>
    </location>
</feature>
<evidence type="ECO:0000313" key="6">
    <source>
        <dbReference type="Proteomes" id="UP000008312"/>
    </source>
</evidence>
<dbReference type="Proteomes" id="UP000008312">
    <property type="component" value="Unassembled WGS sequence"/>
</dbReference>
<evidence type="ECO:0000256" key="1">
    <source>
        <dbReference type="ARBA" id="ARBA00022741"/>
    </source>
</evidence>
<proteinExistence type="predicted"/>
<organism evidence="5">
    <name type="scientific">Blastocystis hominis</name>
    <dbReference type="NCBI Taxonomy" id="12968"/>
    <lineage>
        <taxon>Eukaryota</taxon>
        <taxon>Sar</taxon>
        <taxon>Stramenopiles</taxon>
        <taxon>Bigyra</taxon>
        <taxon>Opalozoa</taxon>
        <taxon>Opalinata</taxon>
        <taxon>Blastocystidae</taxon>
        <taxon>Blastocystis</taxon>
    </lineage>
</organism>
<evidence type="ECO:0000259" key="4">
    <source>
        <dbReference type="PROSITE" id="PS50011"/>
    </source>
</evidence>
<dbReference type="SUPFAM" id="SSF56112">
    <property type="entry name" value="Protein kinase-like (PK-like)"/>
    <property type="match status" value="1"/>
</dbReference>
<accession>D8M1C0</accession>
<dbReference type="InterPro" id="IPR050629">
    <property type="entry name" value="STE20/SPS1-PAK"/>
</dbReference>
<feature type="domain" description="Protein kinase" evidence="4">
    <location>
        <begin position="1"/>
        <end position="161"/>
    </location>
</feature>
<protein>
    <submittedName>
        <fullName evidence="5">Serine-threonine kinase</fullName>
    </submittedName>
</protein>
<dbReference type="Gene3D" id="1.25.10.10">
    <property type="entry name" value="Leucine-rich Repeat Variant"/>
    <property type="match status" value="1"/>
</dbReference>
<keyword evidence="5" id="KW-0418">Kinase</keyword>
<name>D8M1C0_BLAHO</name>
<dbReference type="SMART" id="SM00220">
    <property type="entry name" value="S_TKc"/>
    <property type="match status" value="1"/>
</dbReference>
<dbReference type="InterPro" id="IPR011009">
    <property type="entry name" value="Kinase-like_dom_sf"/>
</dbReference>
<keyword evidence="5" id="KW-0808">Transferase</keyword>
<dbReference type="OrthoDB" id="266718at2759"/>
<gene>
    <name evidence="5" type="ORF">GSBLH_T00001961001</name>
</gene>
<dbReference type="PANTHER" id="PTHR48012">
    <property type="entry name" value="STERILE20-LIKE KINASE, ISOFORM B-RELATED"/>
    <property type="match status" value="1"/>
</dbReference>
<keyword evidence="1" id="KW-0547">Nucleotide-binding</keyword>
<feature type="region of interest" description="Disordered" evidence="3">
    <location>
        <begin position="184"/>
        <end position="214"/>
    </location>
</feature>
<dbReference type="InterPro" id="IPR016024">
    <property type="entry name" value="ARM-type_fold"/>
</dbReference>
<dbReference type="GeneID" id="24919178"/>
<dbReference type="Pfam" id="PF00069">
    <property type="entry name" value="Pkinase"/>
    <property type="match status" value="1"/>
</dbReference>
<dbReference type="GO" id="GO:0004674">
    <property type="term" value="F:protein serine/threonine kinase activity"/>
    <property type="evidence" value="ECO:0007669"/>
    <property type="project" value="TreeGrafter"/>
</dbReference>
<dbReference type="AlphaFoldDB" id="D8M1C0"/>
<reference evidence="5" key="1">
    <citation type="submission" date="2010-02" db="EMBL/GenBank/DDBJ databases">
        <title>Sequencing and annotation of the Blastocystis hominis genome.</title>
        <authorList>
            <person name="Wincker P."/>
        </authorList>
    </citation>
    <scope>NUCLEOTIDE SEQUENCE</scope>
    <source>
        <strain evidence="5">Singapore isolate B</strain>
    </source>
</reference>
<evidence type="ECO:0000256" key="3">
    <source>
        <dbReference type="SAM" id="MobiDB-lite"/>
    </source>
</evidence>
<dbReference type="InterPro" id="IPR011989">
    <property type="entry name" value="ARM-like"/>
</dbReference>
<keyword evidence="6" id="KW-1185">Reference proteome</keyword>
<dbReference type="GO" id="GO:0005524">
    <property type="term" value="F:ATP binding"/>
    <property type="evidence" value="ECO:0007669"/>
    <property type="project" value="UniProtKB-KW"/>
</dbReference>
<dbReference type="InterPro" id="IPR000719">
    <property type="entry name" value="Prot_kinase_dom"/>
</dbReference>